<gene>
    <name evidence="1" type="ORF">PVK06_048931</name>
</gene>
<protein>
    <recommendedName>
        <fullName evidence="3">Reverse transcriptase zinc-binding domain-containing protein</fullName>
    </recommendedName>
</protein>
<reference evidence="1 2" key="1">
    <citation type="submission" date="2023-03" db="EMBL/GenBank/DDBJ databases">
        <title>WGS of Gossypium arboreum.</title>
        <authorList>
            <person name="Yu D."/>
        </authorList>
    </citation>
    <scope>NUCLEOTIDE SEQUENCE [LARGE SCALE GENOMIC DNA]</scope>
    <source>
        <tissue evidence="1">Leaf</tissue>
    </source>
</reference>
<organism evidence="1 2">
    <name type="scientific">Gossypium arboreum</name>
    <name type="common">Tree cotton</name>
    <name type="synonym">Gossypium nanking</name>
    <dbReference type="NCBI Taxonomy" id="29729"/>
    <lineage>
        <taxon>Eukaryota</taxon>
        <taxon>Viridiplantae</taxon>
        <taxon>Streptophyta</taxon>
        <taxon>Embryophyta</taxon>
        <taxon>Tracheophyta</taxon>
        <taxon>Spermatophyta</taxon>
        <taxon>Magnoliopsida</taxon>
        <taxon>eudicotyledons</taxon>
        <taxon>Gunneridae</taxon>
        <taxon>Pentapetalae</taxon>
        <taxon>rosids</taxon>
        <taxon>malvids</taxon>
        <taxon>Malvales</taxon>
        <taxon>Malvaceae</taxon>
        <taxon>Malvoideae</taxon>
        <taxon>Gossypium</taxon>
    </lineage>
</organism>
<sequence>MRGFGSSNACGLCGHDNDDVLYVLKDCHVVRAIWDKLISLQSLSRFYTGFLLEWVTNNFQNHLTSSLGGVDWPCLFEIIVWVCSNTDGSMRIDEGFATDGGCVRDHNDEWIIGFSRYLGTVQYWR</sequence>
<evidence type="ECO:0000313" key="2">
    <source>
        <dbReference type="Proteomes" id="UP001358586"/>
    </source>
</evidence>
<name>A0ABR0MHR2_GOSAR</name>
<proteinExistence type="predicted"/>
<comment type="caution">
    <text evidence="1">The sequence shown here is derived from an EMBL/GenBank/DDBJ whole genome shotgun (WGS) entry which is preliminary data.</text>
</comment>
<accession>A0ABR0MHR2</accession>
<dbReference type="Proteomes" id="UP001358586">
    <property type="component" value="Chromosome 13"/>
</dbReference>
<dbReference type="EMBL" id="JARKNE010000013">
    <property type="protein sequence ID" value="KAK5772638.1"/>
    <property type="molecule type" value="Genomic_DNA"/>
</dbReference>
<keyword evidence="2" id="KW-1185">Reference proteome</keyword>
<evidence type="ECO:0000313" key="1">
    <source>
        <dbReference type="EMBL" id="KAK5772638.1"/>
    </source>
</evidence>
<evidence type="ECO:0008006" key="3">
    <source>
        <dbReference type="Google" id="ProtNLM"/>
    </source>
</evidence>